<dbReference type="Pfam" id="PF00512">
    <property type="entry name" value="HisKA"/>
    <property type="match status" value="1"/>
</dbReference>
<dbReference type="Pfam" id="PF02518">
    <property type="entry name" value="HATPase_c"/>
    <property type="match status" value="1"/>
</dbReference>
<evidence type="ECO:0000256" key="5">
    <source>
        <dbReference type="ARBA" id="ARBA00022679"/>
    </source>
</evidence>
<evidence type="ECO:0000256" key="6">
    <source>
        <dbReference type="ARBA" id="ARBA00022741"/>
    </source>
</evidence>
<sequence length="345" mass="38500">MRIFTNQDIKKLFISLACILFSFMGLSQLLIWPSSGSLHLGLFLLSLLIAAGVLASCFLYFRRQDRLMEEAISQISRFLTGHTHARIECDSEGSLYKLFHAVNTLATTLDAHAAKEQKTKEFLKDTISDISHQLKTPLAALNIYNGLLQDDSEDPAAIREFANKSEREIDRIETLVQSLLKITKWNAGSIQIEKSPENIADMLNDLRLHFETRVNLERKTVTLSGPPQAELVCDRGWILEAVSNVVKNALDHTEAGGHITIEWNELPSMTQITVKDNGSGIHPEDIHHIFKRFYRSRFSKNTQGIGLGLPLTKAIVEAHDGTITVASAFGNGAAFEMSFLNLTKP</sequence>
<evidence type="ECO:0000256" key="10">
    <source>
        <dbReference type="SAM" id="Phobius"/>
    </source>
</evidence>
<dbReference type="RefSeq" id="WP_155620611.1">
    <property type="nucleotide sequence ID" value="NZ_CP086393.1"/>
</dbReference>
<dbReference type="PANTHER" id="PTHR45453:SF1">
    <property type="entry name" value="PHOSPHATE REGULON SENSOR PROTEIN PHOR"/>
    <property type="match status" value="1"/>
</dbReference>
<dbReference type="EC" id="2.7.13.3" evidence="3"/>
<evidence type="ECO:0000259" key="11">
    <source>
        <dbReference type="PROSITE" id="PS50109"/>
    </source>
</evidence>
<dbReference type="GO" id="GO:0016036">
    <property type="term" value="P:cellular response to phosphate starvation"/>
    <property type="evidence" value="ECO:0007669"/>
    <property type="project" value="TreeGrafter"/>
</dbReference>
<dbReference type="AlphaFoldDB" id="A0A6N8F1R1"/>
<dbReference type="InterPro" id="IPR036890">
    <property type="entry name" value="HATPase_C_sf"/>
</dbReference>
<evidence type="ECO:0000256" key="9">
    <source>
        <dbReference type="ARBA" id="ARBA00023012"/>
    </source>
</evidence>
<dbReference type="InterPro" id="IPR003661">
    <property type="entry name" value="HisK_dim/P_dom"/>
</dbReference>
<dbReference type="InterPro" id="IPR036097">
    <property type="entry name" value="HisK_dim/P_sf"/>
</dbReference>
<dbReference type="InterPro" id="IPR003594">
    <property type="entry name" value="HATPase_dom"/>
</dbReference>
<dbReference type="SMART" id="SM00388">
    <property type="entry name" value="HisKA"/>
    <property type="match status" value="1"/>
</dbReference>
<evidence type="ECO:0000313" key="12">
    <source>
        <dbReference type="EMBL" id="MUG24551.1"/>
    </source>
</evidence>
<dbReference type="PRINTS" id="PR00344">
    <property type="entry name" value="BCTRLSENSOR"/>
</dbReference>
<dbReference type="Gene3D" id="1.10.287.130">
    <property type="match status" value="1"/>
</dbReference>
<feature type="domain" description="Histidine kinase" evidence="11">
    <location>
        <begin position="129"/>
        <end position="343"/>
    </location>
</feature>
<dbReference type="GO" id="GO:0000155">
    <property type="term" value="F:phosphorelay sensor kinase activity"/>
    <property type="evidence" value="ECO:0007669"/>
    <property type="project" value="InterPro"/>
</dbReference>
<dbReference type="SMART" id="SM00387">
    <property type="entry name" value="HATPase_c"/>
    <property type="match status" value="1"/>
</dbReference>
<dbReference type="InterPro" id="IPR005467">
    <property type="entry name" value="His_kinase_dom"/>
</dbReference>
<evidence type="ECO:0000256" key="2">
    <source>
        <dbReference type="ARBA" id="ARBA00004370"/>
    </source>
</evidence>
<dbReference type="EMBL" id="WNZZ01000016">
    <property type="protein sequence ID" value="MUG24551.1"/>
    <property type="molecule type" value="Genomic_DNA"/>
</dbReference>
<comment type="caution">
    <text evidence="12">The sequence shown here is derived from an EMBL/GenBank/DDBJ whole genome shotgun (WGS) entry which is preliminary data.</text>
</comment>
<dbReference type="GO" id="GO:0005524">
    <property type="term" value="F:ATP binding"/>
    <property type="evidence" value="ECO:0007669"/>
    <property type="project" value="UniProtKB-KW"/>
</dbReference>
<dbReference type="GO" id="GO:0005886">
    <property type="term" value="C:plasma membrane"/>
    <property type="evidence" value="ECO:0007669"/>
    <property type="project" value="TreeGrafter"/>
</dbReference>
<dbReference type="InterPro" id="IPR004358">
    <property type="entry name" value="Sig_transdc_His_kin-like_C"/>
</dbReference>
<dbReference type="CDD" id="cd00075">
    <property type="entry name" value="HATPase"/>
    <property type="match status" value="1"/>
</dbReference>
<feature type="transmembrane region" description="Helical" evidence="10">
    <location>
        <begin position="38"/>
        <end position="61"/>
    </location>
</feature>
<dbReference type="InterPro" id="IPR050351">
    <property type="entry name" value="BphY/WalK/GraS-like"/>
</dbReference>
<keyword evidence="4" id="KW-0597">Phosphoprotein</keyword>
<keyword evidence="10" id="KW-0812">Transmembrane</keyword>
<gene>
    <name evidence="12" type="ORF">GNQ08_19445</name>
</gene>
<organism evidence="12 13">
    <name type="scientific">Paenibacillus macerans</name>
    <name type="common">Bacillus macerans</name>
    <dbReference type="NCBI Taxonomy" id="44252"/>
    <lineage>
        <taxon>Bacteria</taxon>
        <taxon>Bacillati</taxon>
        <taxon>Bacillota</taxon>
        <taxon>Bacilli</taxon>
        <taxon>Bacillales</taxon>
        <taxon>Paenibacillaceae</taxon>
        <taxon>Paenibacillus</taxon>
    </lineage>
</organism>
<evidence type="ECO:0000313" key="13">
    <source>
        <dbReference type="Proteomes" id="UP000442469"/>
    </source>
</evidence>
<keyword evidence="6" id="KW-0547">Nucleotide-binding</keyword>
<comment type="catalytic activity">
    <reaction evidence="1">
        <text>ATP + protein L-histidine = ADP + protein N-phospho-L-histidine.</text>
        <dbReference type="EC" id="2.7.13.3"/>
    </reaction>
</comment>
<keyword evidence="5" id="KW-0808">Transferase</keyword>
<dbReference type="PANTHER" id="PTHR45453">
    <property type="entry name" value="PHOSPHATE REGULON SENSOR PROTEIN PHOR"/>
    <property type="match status" value="1"/>
</dbReference>
<reference evidence="12 13" key="1">
    <citation type="submission" date="2019-11" db="EMBL/GenBank/DDBJ databases">
        <title>Draft genome sequences of five Paenibacillus species of dairy origin.</title>
        <authorList>
            <person name="Olajide A.M."/>
            <person name="Chen S."/>
            <person name="Lapointe G."/>
        </authorList>
    </citation>
    <scope>NUCLEOTIDE SEQUENCE [LARGE SCALE GENOMIC DNA]</scope>
    <source>
        <strain evidence="12 13">3CT49</strain>
    </source>
</reference>
<keyword evidence="7 12" id="KW-0418">Kinase</keyword>
<dbReference type="SUPFAM" id="SSF55874">
    <property type="entry name" value="ATPase domain of HSP90 chaperone/DNA topoisomerase II/histidine kinase"/>
    <property type="match status" value="1"/>
</dbReference>
<dbReference type="Proteomes" id="UP000442469">
    <property type="component" value="Unassembled WGS sequence"/>
</dbReference>
<accession>A0A6N8F1R1</accession>
<keyword evidence="8" id="KW-0067">ATP-binding</keyword>
<evidence type="ECO:0000256" key="3">
    <source>
        <dbReference type="ARBA" id="ARBA00012438"/>
    </source>
</evidence>
<keyword evidence="10" id="KW-1133">Transmembrane helix</keyword>
<evidence type="ECO:0000256" key="4">
    <source>
        <dbReference type="ARBA" id="ARBA00022553"/>
    </source>
</evidence>
<dbReference type="CDD" id="cd00082">
    <property type="entry name" value="HisKA"/>
    <property type="match status" value="1"/>
</dbReference>
<keyword evidence="10" id="KW-0472">Membrane</keyword>
<evidence type="ECO:0000256" key="8">
    <source>
        <dbReference type="ARBA" id="ARBA00022840"/>
    </source>
</evidence>
<protein>
    <recommendedName>
        <fullName evidence="3">histidine kinase</fullName>
        <ecNumber evidence="3">2.7.13.3</ecNumber>
    </recommendedName>
</protein>
<dbReference type="SUPFAM" id="SSF47384">
    <property type="entry name" value="Homodimeric domain of signal transducing histidine kinase"/>
    <property type="match status" value="1"/>
</dbReference>
<feature type="transmembrane region" description="Helical" evidence="10">
    <location>
        <begin position="12"/>
        <end position="32"/>
    </location>
</feature>
<name>A0A6N8F1R1_PAEMA</name>
<keyword evidence="9" id="KW-0902">Two-component regulatory system</keyword>
<dbReference type="Gene3D" id="3.30.565.10">
    <property type="entry name" value="Histidine kinase-like ATPase, C-terminal domain"/>
    <property type="match status" value="1"/>
</dbReference>
<comment type="subcellular location">
    <subcellularLocation>
        <location evidence="2">Membrane</location>
    </subcellularLocation>
</comment>
<dbReference type="PROSITE" id="PS50109">
    <property type="entry name" value="HIS_KIN"/>
    <property type="match status" value="1"/>
</dbReference>
<dbReference type="GO" id="GO:0004721">
    <property type="term" value="F:phosphoprotein phosphatase activity"/>
    <property type="evidence" value="ECO:0007669"/>
    <property type="project" value="TreeGrafter"/>
</dbReference>
<proteinExistence type="predicted"/>
<evidence type="ECO:0000256" key="1">
    <source>
        <dbReference type="ARBA" id="ARBA00000085"/>
    </source>
</evidence>
<evidence type="ECO:0000256" key="7">
    <source>
        <dbReference type="ARBA" id="ARBA00022777"/>
    </source>
</evidence>